<dbReference type="EMBL" id="BKAJ01000054">
    <property type="protein sequence ID" value="GEP56101.1"/>
    <property type="molecule type" value="Genomic_DNA"/>
</dbReference>
<dbReference type="Proteomes" id="UP000321058">
    <property type="component" value="Unassembled WGS sequence"/>
</dbReference>
<reference evidence="1 2" key="1">
    <citation type="submission" date="2019-07" db="EMBL/GenBank/DDBJ databases">
        <title>Whole genome shotgun sequence of Reyranella soli NBRC 108950.</title>
        <authorList>
            <person name="Hosoyama A."/>
            <person name="Uohara A."/>
            <person name="Ohji S."/>
            <person name="Ichikawa N."/>
        </authorList>
    </citation>
    <scope>NUCLEOTIDE SEQUENCE [LARGE SCALE GENOMIC DNA]</scope>
    <source>
        <strain evidence="1 2">NBRC 108950</strain>
    </source>
</reference>
<protein>
    <submittedName>
        <fullName evidence="1">Uncharacterized protein</fullName>
    </submittedName>
</protein>
<dbReference type="AlphaFoldDB" id="A0A512NAX6"/>
<evidence type="ECO:0000313" key="2">
    <source>
        <dbReference type="Proteomes" id="UP000321058"/>
    </source>
</evidence>
<keyword evidence="2" id="KW-1185">Reference proteome</keyword>
<evidence type="ECO:0000313" key="1">
    <source>
        <dbReference type="EMBL" id="GEP56101.1"/>
    </source>
</evidence>
<proteinExistence type="predicted"/>
<gene>
    <name evidence="1" type="ORF">RSO01_32670</name>
</gene>
<dbReference type="RefSeq" id="WP_147150177.1">
    <property type="nucleotide sequence ID" value="NZ_BKAJ01000054.1"/>
</dbReference>
<sequence length="316" mass="36119">MEGDKHGLMLPVWFAERYDGSYLDGRRFDELQFLQCKLILKPDRFTSAHVFKEFARLVHRAADAAGVAYHHTPKLDKRPEVREVLFLDTGDFHLYNNAFILRRRISYEDGFPVGDPEIVFKYRSPDMMIAQSTDVRPRISGDYKIKFKIELLPLKERIGGVRRLLAHNVEFGLSQAPEADRLAMSSLDNMSLPELQHLFPPLELISCDGPSDVALVNQCIVEELMQDICELDFGHRARAMANVALWRSRGDHRAFVGEFAYQLRFNGPTDINPKALQACERFFVELQQVAADWLSLTATKTGAVYRLKGNPPQAHE</sequence>
<organism evidence="1 2">
    <name type="scientific">Reyranella soli</name>
    <dbReference type="NCBI Taxonomy" id="1230389"/>
    <lineage>
        <taxon>Bacteria</taxon>
        <taxon>Pseudomonadati</taxon>
        <taxon>Pseudomonadota</taxon>
        <taxon>Alphaproteobacteria</taxon>
        <taxon>Hyphomicrobiales</taxon>
        <taxon>Reyranellaceae</taxon>
        <taxon>Reyranella</taxon>
    </lineage>
</organism>
<accession>A0A512NAX6</accession>
<name>A0A512NAX6_9HYPH</name>
<dbReference type="OrthoDB" id="8435884at2"/>
<comment type="caution">
    <text evidence="1">The sequence shown here is derived from an EMBL/GenBank/DDBJ whole genome shotgun (WGS) entry which is preliminary data.</text>
</comment>